<name>A0A1I8H502_9PLAT</name>
<protein>
    <submittedName>
        <fullName evidence="5">GLOBIN domain-containing protein</fullName>
    </submittedName>
</protein>
<dbReference type="GO" id="GO:0005576">
    <property type="term" value="C:extracellular region"/>
    <property type="evidence" value="ECO:0007669"/>
    <property type="project" value="InterPro"/>
</dbReference>
<feature type="transmembrane region" description="Helical" evidence="3">
    <location>
        <begin position="473"/>
        <end position="489"/>
    </location>
</feature>
<dbReference type="Gene3D" id="2.60.9.10">
    <property type="entry name" value="Neurohypophysial hormone domain"/>
    <property type="match status" value="1"/>
</dbReference>
<keyword evidence="3" id="KW-1133">Transmembrane helix</keyword>
<feature type="transmembrane region" description="Helical" evidence="3">
    <location>
        <begin position="292"/>
        <end position="312"/>
    </location>
</feature>
<feature type="transmembrane region" description="Helical" evidence="3">
    <location>
        <begin position="419"/>
        <end position="435"/>
    </location>
</feature>
<dbReference type="InterPro" id="IPR012292">
    <property type="entry name" value="Globin/Proto"/>
</dbReference>
<dbReference type="WBParaSite" id="maker-uti_cns_0004527-snap-gene-0.14-mRNA-1">
    <property type="protein sequence ID" value="maker-uti_cns_0004527-snap-gene-0.14-mRNA-1"/>
    <property type="gene ID" value="maker-uti_cns_0004527-snap-gene-0.14"/>
</dbReference>
<keyword evidence="3" id="KW-0472">Membrane</keyword>
<dbReference type="AlphaFoldDB" id="A0A1I8H502"/>
<feature type="transmembrane region" description="Helical" evidence="3">
    <location>
        <begin position="501"/>
        <end position="519"/>
    </location>
</feature>
<keyword evidence="4" id="KW-1185">Reference proteome</keyword>
<dbReference type="GO" id="GO:0019825">
    <property type="term" value="F:oxygen binding"/>
    <property type="evidence" value="ECO:0007669"/>
    <property type="project" value="InterPro"/>
</dbReference>
<dbReference type="InterPro" id="IPR022423">
    <property type="entry name" value="Neurohypophysial_hormone_CS"/>
</dbReference>
<comment type="similarity">
    <text evidence="1">Belongs to the vasopressin/oxytocin family.</text>
</comment>
<keyword evidence="2" id="KW-1015">Disulfide bond</keyword>
<proteinExistence type="inferred from homology"/>
<evidence type="ECO:0000313" key="4">
    <source>
        <dbReference type="Proteomes" id="UP000095280"/>
    </source>
</evidence>
<organism evidence="4 5">
    <name type="scientific">Macrostomum lignano</name>
    <dbReference type="NCBI Taxonomy" id="282301"/>
    <lineage>
        <taxon>Eukaryota</taxon>
        <taxon>Metazoa</taxon>
        <taxon>Spiralia</taxon>
        <taxon>Lophotrochozoa</taxon>
        <taxon>Platyhelminthes</taxon>
        <taxon>Rhabditophora</taxon>
        <taxon>Macrostomorpha</taxon>
        <taxon>Macrostomida</taxon>
        <taxon>Macrostomidae</taxon>
        <taxon>Macrostomum</taxon>
    </lineage>
</organism>
<evidence type="ECO:0000256" key="2">
    <source>
        <dbReference type="ARBA" id="ARBA00023157"/>
    </source>
</evidence>
<sequence length="704" mass="75867">IGAPVPGVAVAPAQGVVVSGRMQQWRSTAAASIQTVLQFVGKRVRQGAQSAPVLTVKHNPERHGISRMNPNPVDIDKRNQNLALLHAIRVRVAELGHSQTAAAAFYAGRNLQSQSSILGYTKKNCLTMTSQNAQVLPFLLLLSLCSLAELCFINNCPPGGKRSGFDPCVPCGDPGLSGVCLGERLCCGSFGCIVTASSEPRNAGGSFDCSGVASWRAAACRRRLPPTVALATLGANAPPLGSAVSARFALPPATVTIQLPRLELLYLLFLLLFLLLALALAVLFFLATIFLLLFLLVLFLVASIAVAFIFAASGFVLLLLFLVLLLLVASIAVAFIFAASGFVLLLLFLLVFFLSPPSLSLSSSPLPALSFFFFFFLSFFLSPPSLSLSSSPLPALSFFFFFFLSFFLSPPSLSLPSSPLPALSFFFFFFLSFFLSPPSLSLSSSPLPALSFFFFFFLSFFLSPPSLSLSSSPLPALSFFFFFFLSFFLSPPSLSLPSSPLPALSFFLFFLSFFFFSSLPSSSEAAAAAAAAAEAACHRAAGVCVHVEPVRWSGSTGVPGRLHQRQLPPSGRLQAGLALSFDLSILPARRGSSQRNLLHFGSQTSLASESQCQREFTLESETHNALETSEKRTFELSPSAQDLFPRFKGVTRQNLAELPALRAHGLRSMRAALLDALNSELHLSESDKQAWRKLLHQLLTTSYL</sequence>
<feature type="transmembrane region" description="Helical" evidence="3">
    <location>
        <begin position="447"/>
        <end position="467"/>
    </location>
</feature>
<reference evidence="5" key="1">
    <citation type="submission" date="2016-11" db="UniProtKB">
        <authorList>
            <consortium name="WormBaseParasite"/>
        </authorList>
    </citation>
    <scope>IDENTIFICATION</scope>
</reference>
<dbReference type="GO" id="GO:0005185">
    <property type="term" value="F:neurohypophyseal hormone activity"/>
    <property type="evidence" value="ECO:0007669"/>
    <property type="project" value="InterPro"/>
</dbReference>
<dbReference type="SUPFAM" id="SSF46458">
    <property type="entry name" value="Globin-like"/>
    <property type="match status" value="1"/>
</dbReference>
<dbReference type="GO" id="GO:0020037">
    <property type="term" value="F:heme binding"/>
    <property type="evidence" value="ECO:0007669"/>
    <property type="project" value="InterPro"/>
</dbReference>
<feature type="transmembrane region" description="Helical" evidence="3">
    <location>
        <begin position="319"/>
        <end position="352"/>
    </location>
</feature>
<evidence type="ECO:0000256" key="3">
    <source>
        <dbReference type="SAM" id="Phobius"/>
    </source>
</evidence>
<dbReference type="Gene3D" id="1.10.490.10">
    <property type="entry name" value="Globins"/>
    <property type="match status" value="1"/>
</dbReference>
<feature type="transmembrane region" description="Helical" evidence="3">
    <location>
        <begin position="264"/>
        <end position="286"/>
    </location>
</feature>
<accession>A0A1I8H502</accession>
<keyword evidence="3" id="KW-0812">Transmembrane</keyword>
<evidence type="ECO:0000256" key="1">
    <source>
        <dbReference type="ARBA" id="ARBA00007369"/>
    </source>
</evidence>
<dbReference type="Proteomes" id="UP000095280">
    <property type="component" value="Unplaced"/>
</dbReference>
<evidence type="ECO:0000313" key="5">
    <source>
        <dbReference type="WBParaSite" id="maker-uti_cns_0004527-snap-gene-0.14-mRNA-1"/>
    </source>
</evidence>
<dbReference type="PROSITE" id="PS00264">
    <property type="entry name" value="NEUROHYPOPHYS_HORM"/>
    <property type="match status" value="1"/>
</dbReference>
<dbReference type="InterPro" id="IPR009050">
    <property type="entry name" value="Globin-like_sf"/>
</dbReference>
<dbReference type="InterPro" id="IPR036387">
    <property type="entry name" value="Neurhyp_horm_dom_sf"/>
</dbReference>
<feature type="transmembrane region" description="Helical" evidence="3">
    <location>
        <begin position="393"/>
        <end position="413"/>
    </location>
</feature>